<feature type="domain" description="F-box" evidence="1">
    <location>
        <begin position="13"/>
        <end position="47"/>
    </location>
</feature>
<dbReference type="Gene3D" id="1.20.1280.50">
    <property type="match status" value="1"/>
</dbReference>
<dbReference type="EMBL" id="CAJMXA010004258">
    <property type="protein sequence ID" value="CAE6538339.1"/>
    <property type="molecule type" value="Genomic_DNA"/>
</dbReference>
<reference evidence="2" key="1">
    <citation type="submission" date="2021-01" db="EMBL/GenBank/DDBJ databases">
        <authorList>
            <person name="Kaushik A."/>
        </authorList>
    </citation>
    <scope>NUCLEOTIDE SEQUENCE</scope>
    <source>
        <strain evidence="2">AG6-10EEA</strain>
    </source>
</reference>
<name>A0A8H3DV68_9AGAM</name>
<dbReference type="InterPro" id="IPR001810">
    <property type="entry name" value="F-box_dom"/>
</dbReference>
<sequence length="401" mass="45094">MAFCRHPVLQSADILPVIFTHLDQPDLARALRVCRLWNQWSDVLWSNLPTLVPMLHLLFPFMFTNADDKYVRGVPLYQMDRRRFSKVNRTIRHLDASLSSSKSLFEGYNPNIPSLLLDLCESDTSLFPRLLSLKTECRNDAEVLGLRSLLTPSLRSLDIVIHGSATDYMHEILEGIGNSLQNLDYLSISYRSAPVTISGDATDDNLALREIDSYFYFPRIAPALPRSLKTLCVPSACASIDTLFNISRLPLLENLTFTGKWEVDMHEEEWSDLEASSFPTLSRLVVADCSIRAATGLLSVIPESAPLSEVHITLSGENSGFRELCTTFARFHNSVRGIFVNHADPDSSPMRAQEVSEALVACSKLEWLTLNLPIEMVDTEFRAFVGRLPRTCSVRMGEHQT</sequence>
<evidence type="ECO:0000259" key="1">
    <source>
        <dbReference type="Pfam" id="PF12937"/>
    </source>
</evidence>
<evidence type="ECO:0000313" key="2">
    <source>
        <dbReference type="EMBL" id="CAE6538339.1"/>
    </source>
</evidence>
<organism evidence="2 3">
    <name type="scientific">Rhizoctonia solani</name>
    <dbReference type="NCBI Taxonomy" id="456999"/>
    <lineage>
        <taxon>Eukaryota</taxon>
        <taxon>Fungi</taxon>
        <taxon>Dikarya</taxon>
        <taxon>Basidiomycota</taxon>
        <taxon>Agaricomycotina</taxon>
        <taxon>Agaricomycetes</taxon>
        <taxon>Cantharellales</taxon>
        <taxon>Ceratobasidiaceae</taxon>
        <taxon>Rhizoctonia</taxon>
    </lineage>
</organism>
<dbReference type="SUPFAM" id="SSF81383">
    <property type="entry name" value="F-box domain"/>
    <property type="match status" value="1"/>
</dbReference>
<dbReference type="Proteomes" id="UP000663853">
    <property type="component" value="Unassembled WGS sequence"/>
</dbReference>
<accession>A0A8H3DV68</accession>
<evidence type="ECO:0000313" key="3">
    <source>
        <dbReference type="Proteomes" id="UP000663853"/>
    </source>
</evidence>
<gene>
    <name evidence="2" type="ORF">RDB_LOCUS186349</name>
</gene>
<dbReference type="InterPro" id="IPR036047">
    <property type="entry name" value="F-box-like_dom_sf"/>
</dbReference>
<protein>
    <recommendedName>
        <fullName evidence="1">F-box domain-containing protein</fullName>
    </recommendedName>
</protein>
<comment type="caution">
    <text evidence="2">The sequence shown here is derived from an EMBL/GenBank/DDBJ whole genome shotgun (WGS) entry which is preliminary data.</text>
</comment>
<dbReference type="AlphaFoldDB" id="A0A8H3DV68"/>
<dbReference type="Pfam" id="PF12937">
    <property type="entry name" value="F-box-like"/>
    <property type="match status" value="1"/>
</dbReference>
<dbReference type="SUPFAM" id="SSF52047">
    <property type="entry name" value="RNI-like"/>
    <property type="match status" value="1"/>
</dbReference>
<proteinExistence type="predicted"/>